<dbReference type="Gene3D" id="3.20.20.140">
    <property type="entry name" value="Metal-dependent hydrolases"/>
    <property type="match status" value="1"/>
</dbReference>
<accession>A0A261UGF6</accession>
<evidence type="ECO:0000313" key="2">
    <source>
        <dbReference type="EMBL" id="OZI60994.1"/>
    </source>
</evidence>
<proteinExistence type="predicted"/>
<feature type="domain" description="Amidohydrolase-related" evidence="1">
    <location>
        <begin position="12"/>
        <end position="276"/>
    </location>
</feature>
<dbReference type="PANTHER" id="PTHR35563:SF2">
    <property type="entry name" value="BARREL METAL-DEPENDENT HYDROLASE, PUTATIVE (AFU_ORTHOLOGUE AFUA_1G16240)-RELATED"/>
    <property type="match status" value="1"/>
</dbReference>
<name>A0A261UGF6_9BORD</name>
<dbReference type="EMBL" id="NEVS01000004">
    <property type="protein sequence ID" value="OZI60994.1"/>
    <property type="molecule type" value="Genomic_DNA"/>
</dbReference>
<dbReference type="SUPFAM" id="SSF51556">
    <property type="entry name" value="Metallo-dependent hydrolases"/>
    <property type="match status" value="1"/>
</dbReference>
<dbReference type="OrthoDB" id="9787654at2"/>
<dbReference type="InterPro" id="IPR032466">
    <property type="entry name" value="Metal_Hydrolase"/>
</dbReference>
<reference evidence="3" key="1">
    <citation type="submission" date="2017-05" db="EMBL/GenBank/DDBJ databases">
        <title>Complete and WGS of Bordetella genogroups.</title>
        <authorList>
            <person name="Spilker T."/>
            <person name="Lipuma J."/>
        </authorList>
    </citation>
    <scope>NUCLEOTIDE SEQUENCE [LARGE SCALE GENOMIC DNA]</scope>
    <source>
        <strain evidence="3">AU8856</strain>
    </source>
</reference>
<comment type="caution">
    <text evidence="2">The sequence shown here is derived from an EMBL/GenBank/DDBJ whole genome shotgun (WGS) entry which is preliminary data.</text>
</comment>
<keyword evidence="3" id="KW-1185">Reference proteome</keyword>
<dbReference type="InterPro" id="IPR052358">
    <property type="entry name" value="Aro_Compnd_Degr_Hydrolases"/>
</dbReference>
<sequence length="289" mass="31328">MHPLFDIPPDACDSHLHIFDPRFAEQPGNGAPFEGGTVSEYRAVAHRMGTRRAVIVQAKRYGTDNACLLDAVAQFAGQARGIAVVPPDVDGATLRALDDGGVRGLRFSVWNPADTVMTVDMIETLARRIADLGWHAQLHMSGDQIAAHAALLSRLPCPIVFDHMARLPPGLGVRHPAWGIVRGLIDRGNCWVKLSGAYLNTLQGGPDYPDATAVAQAFVRAAPQRLVWGSDWPHVTERAHTPPDTVQLLALLARWAPEETVRQRILVDSPRELYGFDGAAPQAAAALRS</sequence>
<dbReference type="RefSeq" id="WP_094842402.1">
    <property type="nucleotide sequence ID" value="NZ_NEVS01000004.1"/>
</dbReference>
<dbReference type="Proteomes" id="UP000215767">
    <property type="component" value="Unassembled WGS sequence"/>
</dbReference>
<dbReference type="AlphaFoldDB" id="A0A261UGF6"/>
<evidence type="ECO:0000259" key="1">
    <source>
        <dbReference type="Pfam" id="PF04909"/>
    </source>
</evidence>
<gene>
    <name evidence="2" type="ORF">CAL28_16695</name>
</gene>
<dbReference type="GO" id="GO:0016787">
    <property type="term" value="F:hydrolase activity"/>
    <property type="evidence" value="ECO:0007669"/>
    <property type="project" value="InterPro"/>
</dbReference>
<evidence type="ECO:0000313" key="3">
    <source>
        <dbReference type="Proteomes" id="UP000215767"/>
    </source>
</evidence>
<dbReference type="InterPro" id="IPR006680">
    <property type="entry name" value="Amidohydro-rel"/>
</dbReference>
<dbReference type="Pfam" id="PF04909">
    <property type="entry name" value="Amidohydro_2"/>
    <property type="match status" value="1"/>
</dbReference>
<protein>
    <recommendedName>
        <fullName evidence="1">Amidohydrolase-related domain-containing protein</fullName>
    </recommendedName>
</protein>
<organism evidence="2 3">
    <name type="scientific">Bordetella genomosp. 11</name>
    <dbReference type="NCBI Taxonomy" id="1416808"/>
    <lineage>
        <taxon>Bacteria</taxon>
        <taxon>Pseudomonadati</taxon>
        <taxon>Pseudomonadota</taxon>
        <taxon>Betaproteobacteria</taxon>
        <taxon>Burkholderiales</taxon>
        <taxon>Alcaligenaceae</taxon>
        <taxon>Bordetella</taxon>
    </lineage>
</organism>
<dbReference type="PANTHER" id="PTHR35563">
    <property type="entry name" value="BARREL METAL-DEPENDENT HYDROLASE, PUTATIVE (AFU_ORTHOLOGUE AFUA_1G16240)-RELATED"/>
    <property type="match status" value="1"/>
</dbReference>